<keyword evidence="2" id="KW-0472">Membrane</keyword>
<evidence type="ECO:0000256" key="1">
    <source>
        <dbReference type="SAM" id="MobiDB-lite"/>
    </source>
</evidence>
<reference evidence="3 4" key="1">
    <citation type="submission" date="2012-10" db="EMBL/GenBank/DDBJ databases">
        <authorList>
            <person name="Zafar N."/>
            <person name="Inman J."/>
            <person name="Hall N."/>
            <person name="Lorenzi H."/>
            <person name="Caler E."/>
        </authorList>
    </citation>
    <scope>NUCLEOTIDE SEQUENCE [LARGE SCALE GENOMIC DNA]</scope>
    <source>
        <strain evidence="3 4">IP1</strain>
    </source>
</reference>
<dbReference type="Proteomes" id="UP000014680">
    <property type="component" value="Unassembled WGS sequence"/>
</dbReference>
<dbReference type="KEGG" id="eiv:EIN_405510"/>
<organism evidence="3 4">
    <name type="scientific">Entamoeba invadens IP1</name>
    <dbReference type="NCBI Taxonomy" id="370355"/>
    <lineage>
        <taxon>Eukaryota</taxon>
        <taxon>Amoebozoa</taxon>
        <taxon>Evosea</taxon>
        <taxon>Archamoebae</taxon>
        <taxon>Mastigamoebida</taxon>
        <taxon>Entamoebidae</taxon>
        <taxon>Entamoeba</taxon>
    </lineage>
</organism>
<dbReference type="RefSeq" id="XP_004256898.1">
    <property type="nucleotide sequence ID" value="XM_004256850.1"/>
</dbReference>
<gene>
    <name evidence="3" type="ORF">EIN_405510</name>
</gene>
<sequence length="220" mass="25414">MDFLLIAIIAITTLIIIYLVKHIKKQEEMYRYDQPIITSFSYKQDPPRRKTYIPSDYNTSFIEHFQAPSASNYIQSPNKNTFGDTQHNDITRQSVGMNCLQEPGINQRVVPNYYPTTSDSQRYQPKILDFQQPPPPLYTQPYTQFSQSNYFNTTPIAMNQKTPNKNCYLMRPEATPNNNKPPLHREAAGLNFSMPHGGSLKSKQENSLNYSDDSFVKMPN</sequence>
<feature type="region of interest" description="Disordered" evidence="1">
    <location>
        <begin position="173"/>
        <end position="220"/>
    </location>
</feature>
<keyword evidence="4" id="KW-1185">Reference proteome</keyword>
<accession>A0A0A1U6V3</accession>
<proteinExistence type="predicted"/>
<evidence type="ECO:0000256" key="2">
    <source>
        <dbReference type="SAM" id="Phobius"/>
    </source>
</evidence>
<keyword evidence="2" id="KW-1133">Transmembrane helix</keyword>
<evidence type="ECO:0000313" key="4">
    <source>
        <dbReference type="Proteomes" id="UP000014680"/>
    </source>
</evidence>
<name>A0A0A1U6V3_ENTIV</name>
<keyword evidence="2" id="KW-0812">Transmembrane</keyword>
<dbReference type="EMBL" id="KB206537">
    <property type="protein sequence ID" value="ELP90127.1"/>
    <property type="molecule type" value="Genomic_DNA"/>
</dbReference>
<dbReference type="VEuPathDB" id="AmoebaDB:EIN_405510"/>
<dbReference type="AlphaFoldDB" id="A0A0A1U6V3"/>
<evidence type="ECO:0000313" key="3">
    <source>
        <dbReference type="EMBL" id="ELP90127.1"/>
    </source>
</evidence>
<protein>
    <submittedName>
        <fullName evidence="3">Uncharacterized protein</fullName>
    </submittedName>
</protein>
<dbReference type="GeneID" id="14889035"/>
<feature type="transmembrane region" description="Helical" evidence="2">
    <location>
        <begin position="6"/>
        <end position="23"/>
    </location>
</feature>